<accession>A0A514BU25</accession>
<dbReference type="KEGG" id="lyj:FKV23_12840"/>
<keyword evidence="3" id="KW-1185">Reference proteome</keyword>
<reference evidence="2 3" key="1">
    <citation type="submission" date="2019-06" db="EMBL/GenBank/DDBJ databases">
        <title>Lysobacter alkalisoli sp. nov. isolated from saline-alkali soil.</title>
        <authorList>
            <person name="Sun J.-Q."/>
            <person name="Xu L."/>
        </authorList>
    </citation>
    <scope>NUCLEOTIDE SEQUENCE [LARGE SCALE GENOMIC DNA]</scope>
    <source>
        <strain evidence="2 3">SJ-36</strain>
    </source>
</reference>
<protein>
    <submittedName>
        <fullName evidence="2">Uncharacterized protein</fullName>
    </submittedName>
</protein>
<name>A0A514BU25_9GAMM</name>
<sequence length="62" mass="7086">MTAAEVHLSRWRAHSDREQLAPLSEPVPTQVTRNQADIEAQKQRLRDATPVRAYLPTHAQEL</sequence>
<organism evidence="2 3">
    <name type="scientific">Marilutibacter alkalisoli</name>
    <dbReference type="NCBI Taxonomy" id="2591633"/>
    <lineage>
        <taxon>Bacteria</taxon>
        <taxon>Pseudomonadati</taxon>
        <taxon>Pseudomonadota</taxon>
        <taxon>Gammaproteobacteria</taxon>
        <taxon>Lysobacterales</taxon>
        <taxon>Lysobacteraceae</taxon>
        <taxon>Marilutibacter</taxon>
    </lineage>
</organism>
<dbReference type="RefSeq" id="WP_141624204.1">
    <property type="nucleotide sequence ID" value="NZ_CP041242.1"/>
</dbReference>
<evidence type="ECO:0000313" key="2">
    <source>
        <dbReference type="EMBL" id="QDH70872.1"/>
    </source>
</evidence>
<dbReference type="EMBL" id="CP041242">
    <property type="protein sequence ID" value="QDH70872.1"/>
    <property type="molecule type" value="Genomic_DNA"/>
</dbReference>
<dbReference type="AlphaFoldDB" id="A0A514BU25"/>
<evidence type="ECO:0000313" key="3">
    <source>
        <dbReference type="Proteomes" id="UP000317199"/>
    </source>
</evidence>
<proteinExistence type="predicted"/>
<dbReference type="Proteomes" id="UP000317199">
    <property type="component" value="Chromosome"/>
</dbReference>
<evidence type="ECO:0000256" key="1">
    <source>
        <dbReference type="SAM" id="MobiDB-lite"/>
    </source>
</evidence>
<gene>
    <name evidence="2" type="ORF">FKV23_12840</name>
</gene>
<feature type="region of interest" description="Disordered" evidence="1">
    <location>
        <begin position="1"/>
        <end position="32"/>
    </location>
</feature>